<dbReference type="PRINTS" id="PR00922">
    <property type="entry name" value="DADACBPTASE3"/>
</dbReference>
<dbReference type="Proteomes" id="UP000243629">
    <property type="component" value="Unassembled WGS sequence"/>
</dbReference>
<evidence type="ECO:0000313" key="4">
    <source>
        <dbReference type="EMBL" id="SFM66620.1"/>
    </source>
</evidence>
<dbReference type="GO" id="GO:0006508">
    <property type="term" value="P:proteolysis"/>
    <property type="evidence" value="ECO:0007669"/>
    <property type="project" value="InterPro"/>
</dbReference>
<organism evidence="4 5">
    <name type="scientific">Halopseudomonas yangmingensis</name>
    <dbReference type="NCBI Taxonomy" id="1720063"/>
    <lineage>
        <taxon>Bacteria</taxon>
        <taxon>Pseudomonadati</taxon>
        <taxon>Pseudomonadota</taxon>
        <taxon>Gammaproteobacteria</taxon>
        <taxon>Pseudomonadales</taxon>
        <taxon>Pseudomonadaceae</taxon>
        <taxon>Halopseudomonas</taxon>
    </lineage>
</organism>
<accession>A0A1I4SQK7</accession>
<dbReference type="NCBIfam" id="TIGR00666">
    <property type="entry name" value="PBP4"/>
    <property type="match status" value="1"/>
</dbReference>
<dbReference type="InterPro" id="IPR012338">
    <property type="entry name" value="Beta-lactam/transpept-like"/>
</dbReference>
<evidence type="ECO:0000313" key="5">
    <source>
        <dbReference type="Proteomes" id="UP000243629"/>
    </source>
</evidence>
<dbReference type="RefSeq" id="WP_093476591.1">
    <property type="nucleotide sequence ID" value="NZ_FOUI01000011.1"/>
</dbReference>
<dbReference type="GO" id="GO:0000270">
    <property type="term" value="P:peptidoglycan metabolic process"/>
    <property type="evidence" value="ECO:0007669"/>
    <property type="project" value="TreeGrafter"/>
</dbReference>
<dbReference type="Gene3D" id="3.50.80.20">
    <property type="entry name" value="D-Ala-D-Ala carboxypeptidase C, peptidase S13"/>
    <property type="match status" value="1"/>
</dbReference>
<evidence type="ECO:0000256" key="1">
    <source>
        <dbReference type="ARBA" id="ARBA00006096"/>
    </source>
</evidence>
<keyword evidence="4" id="KW-0121">Carboxypeptidase</keyword>
<dbReference type="GO" id="GO:0004185">
    <property type="term" value="F:serine-type carboxypeptidase activity"/>
    <property type="evidence" value="ECO:0007669"/>
    <property type="project" value="InterPro"/>
</dbReference>
<dbReference type="InterPro" id="IPR000667">
    <property type="entry name" value="Peptidase_S13"/>
</dbReference>
<gene>
    <name evidence="4" type="ORF">SAMN05216217_11112</name>
</gene>
<dbReference type="SUPFAM" id="SSF56601">
    <property type="entry name" value="beta-lactamase/transpeptidase-like"/>
    <property type="match status" value="1"/>
</dbReference>
<evidence type="ECO:0000256" key="3">
    <source>
        <dbReference type="SAM" id="SignalP"/>
    </source>
</evidence>
<sequence>MRLSSLHNRLFRHLLLPGALLLGLCGSVQAGQLPGQVARALEAGKLPSSAMSLAVIPLDGQGVAQFVNADTPVNPASTMKLVTTYAALELLGPTWQWNTDLLASGPIENGVLKGDLVFRSSGDPKLTRERIWTLLRDLRASGVRQVTGDLVLQPADLRLPTDIAEFVDDGNDPSRPFLVTPDPLLSNLKVFQLRTFGESTGVRTHLEPPLPEVRVVSEVKLLPAARSCPWPNIHYALSDQGSQATLTLRGEIHEGCQAERWLSALDHATYTGSLLRTTWEELGGSIAGTIRIGNMPADARLLARTTSPDLVDTIRDINKFSNNTMTRQLLLNIGRQQRSASDADDHKAAVRVINQWLVAKGITSEHLVIENGSGLSRFERLTARDLALMLEQAARSPYAAEFTASMPLAAMDGTMRRRLRNTPVAGQAHIKTGALRNVRALAGITRDRNGQKWAVVAIVNHPAAGNSRNALDLVITDVHQRSSSQVALGN</sequence>
<dbReference type="PANTHER" id="PTHR30023:SF0">
    <property type="entry name" value="PENICILLIN-SENSITIVE CARBOXYPEPTIDASE A"/>
    <property type="match status" value="1"/>
</dbReference>
<reference evidence="5" key="1">
    <citation type="submission" date="2016-10" db="EMBL/GenBank/DDBJ databases">
        <authorList>
            <person name="Varghese N."/>
            <person name="Submissions S."/>
        </authorList>
    </citation>
    <scope>NUCLEOTIDE SEQUENCE [LARGE SCALE GENOMIC DNA]</scope>
    <source>
        <strain evidence="5">DSM 24213</strain>
    </source>
</reference>
<comment type="similarity">
    <text evidence="1">Belongs to the peptidase S13 family.</text>
</comment>
<keyword evidence="3" id="KW-0732">Signal</keyword>
<dbReference type="PANTHER" id="PTHR30023">
    <property type="entry name" value="D-ALANYL-D-ALANINE CARBOXYPEPTIDASE"/>
    <property type="match status" value="1"/>
</dbReference>
<dbReference type="Pfam" id="PF02113">
    <property type="entry name" value="Peptidase_S13"/>
    <property type="match status" value="1"/>
</dbReference>
<feature type="signal peptide" evidence="3">
    <location>
        <begin position="1"/>
        <end position="30"/>
    </location>
</feature>
<dbReference type="STRING" id="1720063.SAMN05216217_11112"/>
<dbReference type="OrthoDB" id="9802627at2"/>
<proteinExistence type="inferred from homology"/>
<keyword evidence="5" id="KW-1185">Reference proteome</keyword>
<name>A0A1I4SQK7_9GAMM</name>
<protein>
    <submittedName>
        <fullName evidence="4">D-alanyl-D-alanine carboxypeptidase / D-alanyl-D-alanine-endopeptidase (Penicillin-binding protein 4)</fullName>
    </submittedName>
</protein>
<feature type="chain" id="PRO_5017437353" evidence="3">
    <location>
        <begin position="31"/>
        <end position="490"/>
    </location>
</feature>
<dbReference type="Gene3D" id="3.40.710.10">
    <property type="entry name" value="DD-peptidase/beta-lactamase superfamily"/>
    <property type="match status" value="1"/>
</dbReference>
<dbReference type="AlphaFoldDB" id="A0A1I4SQK7"/>
<evidence type="ECO:0000256" key="2">
    <source>
        <dbReference type="ARBA" id="ARBA00022801"/>
    </source>
</evidence>
<keyword evidence="4" id="KW-0645">Protease</keyword>
<keyword evidence="2" id="KW-0378">Hydrolase</keyword>
<dbReference type="EMBL" id="FOUI01000011">
    <property type="protein sequence ID" value="SFM66620.1"/>
    <property type="molecule type" value="Genomic_DNA"/>
</dbReference>